<dbReference type="PANTHER" id="PTHR11575">
    <property type="entry name" value="5'-NUCLEOTIDASE-RELATED"/>
    <property type="match status" value="1"/>
</dbReference>
<feature type="domain" description="Putative 5'-nucleotidase C-terminal" evidence="3">
    <location>
        <begin position="384"/>
        <end position="579"/>
    </location>
</feature>
<dbReference type="InterPro" id="IPR006179">
    <property type="entry name" value="5_nucleotidase/apyrase"/>
</dbReference>
<organism evidence="4 5">
    <name type="scientific">Sphaerobolus stellatus (strain SS14)</name>
    <dbReference type="NCBI Taxonomy" id="990650"/>
    <lineage>
        <taxon>Eukaryota</taxon>
        <taxon>Fungi</taxon>
        <taxon>Dikarya</taxon>
        <taxon>Basidiomycota</taxon>
        <taxon>Agaricomycotina</taxon>
        <taxon>Agaricomycetes</taxon>
        <taxon>Phallomycetidae</taxon>
        <taxon>Geastrales</taxon>
        <taxon>Sphaerobolaceae</taxon>
        <taxon>Sphaerobolus</taxon>
    </lineage>
</organism>
<dbReference type="InterPro" id="IPR004843">
    <property type="entry name" value="Calcineurin-like_PHP"/>
</dbReference>
<name>A0A0C9V7X3_SPHS4</name>
<dbReference type="InterPro" id="IPR041823">
    <property type="entry name" value="YHR202W_N"/>
</dbReference>
<evidence type="ECO:0000259" key="2">
    <source>
        <dbReference type="Pfam" id="PF00149"/>
    </source>
</evidence>
<dbReference type="SUPFAM" id="SSF56300">
    <property type="entry name" value="Metallo-dependent phosphatases"/>
    <property type="match status" value="1"/>
</dbReference>
<dbReference type="EMBL" id="KN837211">
    <property type="protein sequence ID" value="KIJ33525.1"/>
    <property type="molecule type" value="Genomic_DNA"/>
</dbReference>
<evidence type="ECO:0000256" key="1">
    <source>
        <dbReference type="SAM" id="SignalP"/>
    </source>
</evidence>
<dbReference type="HOGENOM" id="CLU_019028_1_0_1"/>
<dbReference type="OrthoDB" id="7722975at2759"/>
<feature type="signal peptide" evidence="1">
    <location>
        <begin position="1"/>
        <end position="20"/>
    </location>
</feature>
<dbReference type="GO" id="GO:0009166">
    <property type="term" value="P:nucleotide catabolic process"/>
    <property type="evidence" value="ECO:0007669"/>
    <property type="project" value="InterPro"/>
</dbReference>
<dbReference type="Pfam" id="PF00149">
    <property type="entry name" value="Metallophos"/>
    <property type="match status" value="1"/>
</dbReference>
<protein>
    <recommendedName>
        <fullName evidence="6">Calcineurin-like phosphoesterase domain-containing protein</fullName>
    </recommendedName>
</protein>
<gene>
    <name evidence="4" type="ORF">M422DRAFT_264454</name>
</gene>
<dbReference type="FunFam" id="3.60.21.10:FF:000043">
    <property type="entry name" value="Ser/Thr protein phosphatase family"/>
    <property type="match status" value="1"/>
</dbReference>
<dbReference type="Pfam" id="PF21953">
    <property type="entry name" value="NadN_nucleosid_C"/>
    <property type="match status" value="1"/>
</dbReference>
<dbReference type="Proteomes" id="UP000054279">
    <property type="component" value="Unassembled WGS sequence"/>
</dbReference>
<feature type="chain" id="PRO_5002214839" description="Calcineurin-like phosphoesterase domain-containing protein" evidence="1">
    <location>
        <begin position="21"/>
        <end position="620"/>
    </location>
</feature>
<sequence>MKFLGILSVFVAIAITPAFACEEGHEHEHERRDSSVKPQTPTVSIASPTVPLVWGDINIIHTTDSHGWLLGHQKTSPPEPNYSGDFGDFSSFVQHMKAEADRRGVDLLLIDSGDLHDGTGLSDGFPAGGVDAHDSNAIFSELPYDVLAIGNHELYIYANTLDVYQNFAPKWNGRYLSSNVNITVADKHGNAVSTPVGSRFTKFKTKRGRKVTSLGVLYDFTGNDKNTTVQPVAAMVQEAWFKEAIQEQPDVFVLVGHMPVQRDNWPLVFNAIRAVHPLTPILILGGHTHIRDCVQLDNRSMSLESGRYMETVGWLTVKLDDNKSNKPLTFSRRYLDPNRVTYQFHTGLGNLLFNTLQGITISAQLQGLAKRFDLSQAFGTAPQDYFLSRAAFTSNQSLPGFFIREVVPFAISVNNSRASIPNVILSNSGSQRFDLFAGSFTKNDQLTVSPFTDAFQFIENVPFSVASQILDDLNDSNLPSRKRAEESMAELYRRGDVSMRFNEWLQDQWERAPVERRTAQNLTVGYVTTDSCPGAGDDTLHSPLTFFEVPDFIGSNLPNVSSSDLIDVVFLDFIASSVVTILNQIVAGTDTQNFSTADVKSYTDILTNEVFGVYAQAKWN</sequence>
<dbReference type="GO" id="GO:0016787">
    <property type="term" value="F:hydrolase activity"/>
    <property type="evidence" value="ECO:0007669"/>
    <property type="project" value="InterPro"/>
</dbReference>
<dbReference type="Gene3D" id="3.60.21.10">
    <property type="match status" value="1"/>
</dbReference>
<dbReference type="InterPro" id="IPR053828">
    <property type="entry name" value="Nucleosidase_C"/>
</dbReference>
<feature type="domain" description="Calcineurin-like phosphoesterase" evidence="2">
    <location>
        <begin position="58"/>
        <end position="290"/>
    </location>
</feature>
<dbReference type="InterPro" id="IPR029052">
    <property type="entry name" value="Metallo-depent_PP-like"/>
</dbReference>
<evidence type="ECO:0000313" key="4">
    <source>
        <dbReference type="EMBL" id="KIJ33525.1"/>
    </source>
</evidence>
<evidence type="ECO:0008006" key="6">
    <source>
        <dbReference type="Google" id="ProtNLM"/>
    </source>
</evidence>
<dbReference type="Gene3D" id="3.90.780.10">
    <property type="entry name" value="5'-Nucleotidase, C-terminal domain"/>
    <property type="match status" value="2"/>
</dbReference>
<proteinExistence type="predicted"/>
<accession>A0A0C9V7X3</accession>
<keyword evidence="1" id="KW-0732">Signal</keyword>
<keyword evidence="5" id="KW-1185">Reference proteome</keyword>
<evidence type="ECO:0000259" key="3">
    <source>
        <dbReference type="Pfam" id="PF21953"/>
    </source>
</evidence>
<dbReference type="SUPFAM" id="SSF55816">
    <property type="entry name" value="5'-nucleotidase (syn. UDP-sugar hydrolase), C-terminal domain"/>
    <property type="match status" value="1"/>
</dbReference>
<dbReference type="AlphaFoldDB" id="A0A0C9V7X3"/>
<reference evidence="4 5" key="1">
    <citation type="submission" date="2014-06" db="EMBL/GenBank/DDBJ databases">
        <title>Evolutionary Origins and Diversification of the Mycorrhizal Mutualists.</title>
        <authorList>
            <consortium name="DOE Joint Genome Institute"/>
            <consortium name="Mycorrhizal Genomics Consortium"/>
            <person name="Kohler A."/>
            <person name="Kuo A."/>
            <person name="Nagy L.G."/>
            <person name="Floudas D."/>
            <person name="Copeland A."/>
            <person name="Barry K.W."/>
            <person name="Cichocki N."/>
            <person name="Veneault-Fourrey C."/>
            <person name="LaButti K."/>
            <person name="Lindquist E.A."/>
            <person name="Lipzen A."/>
            <person name="Lundell T."/>
            <person name="Morin E."/>
            <person name="Murat C."/>
            <person name="Riley R."/>
            <person name="Ohm R."/>
            <person name="Sun H."/>
            <person name="Tunlid A."/>
            <person name="Henrissat B."/>
            <person name="Grigoriev I.V."/>
            <person name="Hibbett D.S."/>
            <person name="Martin F."/>
        </authorList>
    </citation>
    <scope>NUCLEOTIDE SEQUENCE [LARGE SCALE GENOMIC DNA]</scope>
    <source>
        <strain evidence="4 5">SS14</strain>
    </source>
</reference>
<dbReference type="InterPro" id="IPR014485">
    <property type="entry name" value="Pesterase_C1039"/>
</dbReference>
<dbReference type="InterPro" id="IPR036907">
    <property type="entry name" value="5'-Nucleotdase_C_sf"/>
</dbReference>
<dbReference type="PANTHER" id="PTHR11575:SF22">
    <property type="entry name" value="ADL392WP"/>
    <property type="match status" value="1"/>
</dbReference>
<dbReference type="GO" id="GO:0005576">
    <property type="term" value="C:extracellular region"/>
    <property type="evidence" value="ECO:0007669"/>
    <property type="project" value="UniProtKB-ARBA"/>
</dbReference>
<evidence type="ECO:0000313" key="5">
    <source>
        <dbReference type="Proteomes" id="UP000054279"/>
    </source>
</evidence>
<dbReference type="PIRSF" id="PIRSF017316">
    <property type="entry name" value="Pesterase_C1039"/>
    <property type="match status" value="1"/>
</dbReference>
<dbReference type="GO" id="GO:0005829">
    <property type="term" value="C:cytosol"/>
    <property type="evidence" value="ECO:0007669"/>
    <property type="project" value="TreeGrafter"/>
</dbReference>
<dbReference type="CDD" id="cd07407">
    <property type="entry name" value="MPP_YHR202W_N"/>
    <property type="match status" value="1"/>
</dbReference>